<evidence type="ECO:0000313" key="2">
    <source>
        <dbReference type="EMBL" id="GEY89439.1"/>
    </source>
</evidence>
<feature type="region of interest" description="Disordered" evidence="1">
    <location>
        <begin position="12"/>
        <end position="36"/>
    </location>
</feature>
<comment type="caution">
    <text evidence="2">The sequence shown here is derived from an EMBL/GenBank/DDBJ whole genome shotgun (WGS) entry which is preliminary data.</text>
</comment>
<dbReference type="PANTHER" id="PTHR33067">
    <property type="entry name" value="RNA-DIRECTED DNA POLYMERASE-RELATED"/>
    <property type="match status" value="1"/>
</dbReference>
<proteinExistence type="predicted"/>
<keyword evidence="2" id="KW-0695">RNA-directed DNA polymerase</keyword>
<name>A0A699I3Q1_TANCI</name>
<sequence>MARMEAMTMKMDVQYKELQSHSKQPNPDHNDDDTPMSREEEAKFMQTFRSHPNLTNHRKLEMSRFCILEMEEDSKVPLILERPFLHTANAVIQVKQKQLNLRVGTERITFHMDSAMKHSYFSDDTCFSIDVIDEILEEDFDAFLDEGIKILYSIEGTILKEKLFARFNEYVAMIADENCKSESDTEESPFEKITFNIDYKIKTCLEEPPMDVKLKLLLDNSEYTFMEEPFFLPVIISSRLSKENKNKPIFVLKRHRQAFAWKTTDVLGICASFCKHKISTSGRQKASC</sequence>
<organism evidence="2">
    <name type="scientific">Tanacetum cinerariifolium</name>
    <name type="common">Dalmatian daisy</name>
    <name type="synonym">Chrysanthemum cinerariifolium</name>
    <dbReference type="NCBI Taxonomy" id="118510"/>
    <lineage>
        <taxon>Eukaryota</taxon>
        <taxon>Viridiplantae</taxon>
        <taxon>Streptophyta</taxon>
        <taxon>Embryophyta</taxon>
        <taxon>Tracheophyta</taxon>
        <taxon>Spermatophyta</taxon>
        <taxon>Magnoliopsida</taxon>
        <taxon>eudicotyledons</taxon>
        <taxon>Gunneridae</taxon>
        <taxon>Pentapetalae</taxon>
        <taxon>asterids</taxon>
        <taxon>campanulids</taxon>
        <taxon>Asterales</taxon>
        <taxon>Asteraceae</taxon>
        <taxon>Asteroideae</taxon>
        <taxon>Anthemideae</taxon>
        <taxon>Anthemidinae</taxon>
        <taxon>Tanacetum</taxon>
    </lineage>
</organism>
<keyword evidence="2" id="KW-0548">Nucleotidyltransferase</keyword>
<dbReference type="EMBL" id="BKCJ010220029">
    <property type="protein sequence ID" value="GEY89439.1"/>
    <property type="molecule type" value="Genomic_DNA"/>
</dbReference>
<keyword evidence="2" id="KW-0808">Transferase</keyword>
<protein>
    <submittedName>
        <fullName evidence="2">Reverse transcriptase domain-containing protein</fullName>
    </submittedName>
</protein>
<reference evidence="2" key="1">
    <citation type="journal article" date="2019" name="Sci. Rep.">
        <title>Draft genome of Tanacetum cinerariifolium, the natural source of mosquito coil.</title>
        <authorList>
            <person name="Yamashiro T."/>
            <person name="Shiraishi A."/>
            <person name="Satake H."/>
            <person name="Nakayama K."/>
        </authorList>
    </citation>
    <scope>NUCLEOTIDE SEQUENCE</scope>
</reference>
<evidence type="ECO:0000256" key="1">
    <source>
        <dbReference type="SAM" id="MobiDB-lite"/>
    </source>
</evidence>
<gene>
    <name evidence="2" type="ORF">Tci_461413</name>
</gene>
<dbReference type="GO" id="GO:0003964">
    <property type="term" value="F:RNA-directed DNA polymerase activity"/>
    <property type="evidence" value="ECO:0007669"/>
    <property type="project" value="UniProtKB-KW"/>
</dbReference>
<accession>A0A699I3Q1</accession>
<dbReference type="AlphaFoldDB" id="A0A699I3Q1"/>
<dbReference type="PANTHER" id="PTHR33067:SF35">
    <property type="entry name" value="ASPARTIC PEPTIDASE DDI1-TYPE DOMAIN-CONTAINING PROTEIN"/>
    <property type="match status" value="1"/>
</dbReference>